<keyword evidence="1" id="KW-0472">Membrane</keyword>
<feature type="transmembrane region" description="Helical" evidence="1">
    <location>
        <begin position="254"/>
        <end position="274"/>
    </location>
</feature>
<feature type="transmembrane region" description="Helical" evidence="1">
    <location>
        <begin position="565"/>
        <end position="584"/>
    </location>
</feature>
<accession>A0A0M0LHL9</accession>
<name>A0A0M0LHL9_9BACI</name>
<feature type="transmembrane region" description="Helical" evidence="1">
    <location>
        <begin position="119"/>
        <end position="142"/>
    </location>
</feature>
<proteinExistence type="predicted"/>
<feature type="transmembrane region" description="Helical" evidence="1">
    <location>
        <begin position="68"/>
        <end position="88"/>
    </location>
</feature>
<feature type="transmembrane region" description="Helical" evidence="1">
    <location>
        <begin position="357"/>
        <end position="384"/>
    </location>
</feature>
<organism evidence="3 4">
    <name type="scientific">Priestia koreensis</name>
    <dbReference type="NCBI Taxonomy" id="284581"/>
    <lineage>
        <taxon>Bacteria</taxon>
        <taxon>Bacillati</taxon>
        <taxon>Bacillota</taxon>
        <taxon>Bacilli</taxon>
        <taxon>Bacillales</taxon>
        <taxon>Bacillaceae</taxon>
        <taxon>Priestia</taxon>
    </lineage>
</organism>
<feature type="transmembrane region" description="Helical" evidence="1">
    <location>
        <begin position="148"/>
        <end position="167"/>
    </location>
</feature>
<feature type="transmembrane region" description="Helical" evidence="1">
    <location>
        <begin position="396"/>
        <end position="414"/>
    </location>
</feature>
<keyword evidence="1" id="KW-0812">Transmembrane</keyword>
<sequence length="722" mass="82384">MQDKLIRSQYLLSISLIITSIIYFFASNWGGFSKWGKIGLSVGLIVLFYVVAVLAANWLSRYRFLGNWLFFAASLAFGVGIALLGQIYNSHADSYWLFLLWFIPTAAFAIVTKYRPFSVLAYLLFHLAYLAYFFPTGAFWIRSPFEEVGIVGGLALLNGILFMYLFVRKSAAKELLYLSYSMFHVFAVSVSFFDRFGGVGLLITCLQIILLIVALKYFSVKQKRGLQIVTIVITTIVAFIKYTELSFEVGGGFFFFGGSLIGVVIVVVGSVKVIQLLKKQSESGATSRALSIIKHVLIICLTLFCAFTALSSITGLLFLIVPQAPEYPGFVIAIIFIYFSGYRFFRSYPTVQYTLLVTGLLLACSISLMMSFWWSIVLLLVIFYMMKTLPYRGVRVILYTALHPILFVLYWRILEEFNVGLWDHPYLWELAFIGFLVMNIIVWSASKLSYLRVLSFCLALITAYVLSFQGEHLIYYVYNLVFLVVSFLLVYDSYKKKQIIQLYVGYFMWFVYLFTKYYEYGWKLLHKSISFLLIGLLIGGIAYWLERRNGDRTPVGTFIFTGRKPLLIIIIAVQFLMIGGITFIKEQTLANGTEIKLKLEPVDPRSMLQGDYVQLRYTISDLPISKKVRSGKRIAVILRSQENDLYGYGGYYQYEGKWNKSYVKKAGDVKIVGKTTYNGVEYGIENFFVEEGTGLDLQQHIRYGHVKVAENGDALLLDVTKK</sequence>
<comment type="caution">
    <text evidence="3">The sequence shown here is derived from an EMBL/GenBank/DDBJ whole genome shotgun (WGS) entry which is preliminary data.</text>
</comment>
<dbReference type="Pfam" id="PF14345">
    <property type="entry name" value="GDYXXLXY"/>
    <property type="match status" value="1"/>
</dbReference>
<feature type="transmembrane region" description="Helical" evidence="1">
    <location>
        <begin position="500"/>
        <end position="517"/>
    </location>
</feature>
<dbReference type="RefSeq" id="WP_053399613.1">
    <property type="nucleotide sequence ID" value="NZ_LILC01000002.1"/>
</dbReference>
<feature type="transmembrane region" description="Helical" evidence="1">
    <location>
        <begin position="174"/>
        <end position="193"/>
    </location>
</feature>
<protein>
    <recommendedName>
        <fullName evidence="2">DUF2157 domain-containing protein</fullName>
    </recommendedName>
</protein>
<evidence type="ECO:0000313" key="3">
    <source>
        <dbReference type="EMBL" id="KOO50456.1"/>
    </source>
</evidence>
<feature type="transmembrane region" description="Helical" evidence="1">
    <location>
        <begin position="225"/>
        <end position="242"/>
    </location>
</feature>
<feature type="transmembrane region" description="Helical" evidence="1">
    <location>
        <begin position="9"/>
        <end position="26"/>
    </location>
</feature>
<dbReference type="Pfam" id="PF09925">
    <property type="entry name" value="DUF2157"/>
    <property type="match status" value="1"/>
</dbReference>
<feature type="transmembrane region" description="Helical" evidence="1">
    <location>
        <begin position="426"/>
        <end position="443"/>
    </location>
</feature>
<evidence type="ECO:0000256" key="1">
    <source>
        <dbReference type="SAM" id="Phobius"/>
    </source>
</evidence>
<feature type="transmembrane region" description="Helical" evidence="1">
    <location>
        <begin position="473"/>
        <end position="494"/>
    </location>
</feature>
<feature type="transmembrane region" description="Helical" evidence="1">
    <location>
        <begin position="94"/>
        <end position="112"/>
    </location>
</feature>
<reference evidence="4" key="1">
    <citation type="submission" date="2015-08" db="EMBL/GenBank/DDBJ databases">
        <title>Fjat-14210 dsm16467.</title>
        <authorList>
            <person name="Liu B."/>
            <person name="Wang J."/>
            <person name="Zhu Y."/>
            <person name="Liu G."/>
            <person name="Chen Q."/>
            <person name="Chen Z."/>
            <person name="Lan J."/>
            <person name="Che J."/>
            <person name="Ge C."/>
            <person name="Shi H."/>
            <person name="Pan Z."/>
            <person name="Liu X."/>
        </authorList>
    </citation>
    <scope>NUCLEOTIDE SEQUENCE [LARGE SCALE GENOMIC DNA]</scope>
    <source>
        <strain evidence="4">DSM 16467</strain>
    </source>
</reference>
<feature type="transmembrane region" description="Helical" evidence="1">
    <location>
        <begin position="38"/>
        <end position="56"/>
    </location>
</feature>
<feature type="transmembrane region" description="Helical" evidence="1">
    <location>
        <begin position="449"/>
        <end position="466"/>
    </location>
</feature>
<dbReference type="EMBL" id="LILC01000002">
    <property type="protein sequence ID" value="KOO50456.1"/>
    <property type="molecule type" value="Genomic_DNA"/>
</dbReference>
<feature type="transmembrane region" description="Helical" evidence="1">
    <location>
        <begin position="295"/>
        <end position="321"/>
    </location>
</feature>
<gene>
    <name evidence="3" type="ORF">AMD01_01495</name>
</gene>
<dbReference type="InterPro" id="IPR025833">
    <property type="entry name" value="GDYXXLXY"/>
</dbReference>
<evidence type="ECO:0000313" key="4">
    <source>
        <dbReference type="Proteomes" id="UP000037558"/>
    </source>
</evidence>
<dbReference type="AlphaFoldDB" id="A0A0M0LHL9"/>
<dbReference type="Proteomes" id="UP000037558">
    <property type="component" value="Unassembled WGS sequence"/>
</dbReference>
<dbReference type="PATRIC" id="fig|284581.3.peg.554"/>
<feature type="domain" description="DUF2157" evidence="2">
    <location>
        <begin position="10"/>
        <end position="115"/>
    </location>
</feature>
<feature type="transmembrane region" description="Helical" evidence="1">
    <location>
        <begin position="327"/>
        <end position="345"/>
    </location>
</feature>
<dbReference type="InterPro" id="IPR018677">
    <property type="entry name" value="DUF2157"/>
</dbReference>
<feature type="transmembrane region" description="Helical" evidence="1">
    <location>
        <begin position="529"/>
        <end position="545"/>
    </location>
</feature>
<feature type="transmembrane region" description="Helical" evidence="1">
    <location>
        <begin position="199"/>
        <end position="218"/>
    </location>
</feature>
<keyword evidence="1" id="KW-1133">Transmembrane helix</keyword>
<evidence type="ECO:0000259" key="2">
    <source>
        <dbReference type="Pfam" id="PF09925"/>
    </source>
</evidence>
<keyword evidence="4" id="KW-1185">Reference proteome</keyword>
<dbReference type="STRING" id="284581.AMD01_01495"/>